<name>A0A6P5F6A7_ANACO</name>
<feature type="compositionally biased region" description="Low complexity" evidence="1">
    <location>
        <begin position="86"/>
        <end position="108"/>
    </location>
</feature>
<accession>A0A6P5F6A7</accession>
<dbReference type="AlphaFoldDB" id="A0A6P5F6A7"/>
<keyword evidence="2" id="KW-1185">Reference proteome</keyword>
<gene>
    <name evidence="3" type="primary">LOC109710703</name>
</gene>
<protein>
    <submittedName>
        <fullName evidence="3">HTLV-1-related endogenous sequence</fullName>
    </submittedName>
</protein>
<feature type="region of interest" description="Disordered" evidence="1">
    <location>
        <begin position="161"/>
        <end position="197"/>
    </location>
</feature>
<feature type="region of interest" description="Disordered" evidence="1">
    <location>
        <begin position="1"/>
        <end position="143"/>
    </location>
</feature>
<reference evidence="3" key="2">
    <citation type="submission" date="2025-08" db="UniProtKB">
        <authorList>
            <consortium name="RefSeq"/>
        </authorList>
    </citation>
    <scope>IDENTIFICATION</scope>
    <source>
        <tissue evidence="3">Leaf</tissue>
    </source>
</reference>
<evidence type="ECO:0000313" key="3">
    <source>
        <dbReference type="RefSeq" id="XP_020089028.1"/>
    </source>
</evidence>
<proteinExistence type="predicted"/>
<dbReference type="Proteomes" id="UP000515123">
    <property type="component" value="Linkage group 5"/>
</dbReference>
<reference evidence="2" key="1">
    <citation type="journal article" date="2015" name="Nat. Genet.">
        <title>The pineapple genome and the evolution of CAM photosynthesis.</title>
        <authorList>
            <person name="Ming R."/>
            <person name="VanBuren R."/>
            <person name="Wai C.M."/>
            <person name="Tang H."/>
            <person name="Schatz M.C."/>
            <person name="Bowers J.E."/>
            <person name="Lyons E."/>
            <person name="Wang M.L."/>
            <person name="Chen J."/>
            <person name="Biggers E."/>
            <person name="Zhang J."/>
            <person name="Huang L."/>
            <person name="Zhang L."/>
            <person name="Miao W."/>
            <person name="Zhang J."/>
            <person name="Ye Z."/>
            <person name="Miao C."/>
            <person name="Lin Z."/>
            <person name="Wang H."/>
            <person name="Zhou H."/>
            <person name="Yim W.C."/>
            <person name="Priest H.D."/>
            <person name="Zheng C."/>
            <person name="Woodhouse M."/>
            <person name="Edger P.P."/>
            <person name="Guyot R."/>
            <person name="Guo H.B."/>
            <person name="Guo H."/>
            <person name="Zheng G."/>
            <person name="Singh R."/>
            <person name="Sharma A."/>
            <person name="Min X."/>
            <person name="Zheng Y."/>
            <person name="Lee H."/>
            <person name="Gurtowski J."/>
            <person name="Sedlazeck F.J."/>
            <person name="Harkess A."/>
            <person name="McKain M.R."/>
            <person name="Liao Z."/>
            <person name="Fang J."/>
            <person name="Liu J."/>
            <person name="Zhang X."/>
            <person name="Zhang Q."/>
            <person name="Hu W."/>
            <person name="Qin Y."/>
            <person name="Wang K."/>
            <person name="Chen L.Y."/>
            <person name="Shirley N."/>
            <person name="Lin Y.R."/>
            <person name="Liu L.Y."/>
            <person name="Hernandez A.G."/>
            <person name="Wright C.L."/>
            <person name="Bulone V."/>
            <person name="Tuskan G.A."/>
            <person name="Heath K."/>
            <person name="Zee F."/>
            <person name="Moore P.H."/>
            <person name="Sunkar R."/>
            <person name="Leebens-Mack J.H."/>
            <person name="Mockler T."/>
            <person name="Bennetzen J.L."/>
            <person name="Freeling M."/>
            <person name="Sankoff D."/>
            <person name="Paterson A.H."/>
            <person name="Zhu X."/>
            <person name="Yang X."/>
            <person name="Smith J.A."/>
            <person name="Cushman J.C."/>
            <person name="Paull R.E."/>
            <person name="Yu Q."/>
        </authorList>
    </citation>
    <scope>NUCLEOTIDE SEQUENCE [LARGE SCALE GENOMIC DNA]</scope>
    <source>
        <strain evidence="2">cv. F153</strain>
    </source>
</reference>
<feature type="compositionally biased region" description="Basic and acidic residues" evidence="1">
    <location>
        <begin position="110"/>
        <end position="123"/>
    </location>
</feature>
<organism evidence="2 3">
    <name type="scientific">Ananas comosus</name>
    <name type="common">Pineapple</name>
    <name type="synonym">Ananas ananas</name>
    <dbReference type="NCBI Taxonomy" id="4615"/>
    <lineage>
        <taxon>Eukaryota</taxon>
        <taxon>Viridiplantae</taxon>
        <taxon>Streptophyta</taxon>
        <taxon>Embryophyta</taxon>
        <taxon>Tracheophyta</taxon>
        <taxon>Spermatophyta</taxon>
        <taxon>Magnoliopsida</taxon>
        <taxon>Liliopsida</taxon>
        <taxon>Poales</taxon>
        <taxon>Bromeliaceae</taxon>
        <taxon>Bromelioideae</taxon>
        <taxon>Ananas</taxon>
    </lineage>
</organism>
<feature type="compositionally biased region" description="Low complexity" evidence="1">
    <location>
        <begin position="1"/>
        <end position="16"/>
    </location>
</feature>
<dbReference type="GeneID" id="109710703"/>
<sequence>MPSRLSSTSALTTLTSSRRRATPAAGKARFALFPPSSPPSLFNLCSRSTLRDLHSQAPSPGRGPASGDSPRRHRRPSAPPPPPKPAAARSRQIWPRSFSSLLALSPPLWDGRDGLPRSPGDLRRRPHRQRTPPEPPQLPAATCNHPGRAWVIFASARRHRSLSVAPPSGDLARASPPSPHAAGRRPSSLRRPESVRA</sequence>
<evidence type="ECO:0000313" key="2">
    <source>
        <dbReference type="Proteomes" id="UP000515123"/>
    </source>
</evidence>
<dbReference type="RefSeq" id="XP_020089028.1">
    <property type="nucleotide sequence ID" value="XM_020233439.1"/>
</dbReference>
<evidence type="ECO:0000256" key="1">
    <source>
        <dbReference type="SAM" id="MobiDB-lite"/>
    </source>
</evidence>